<feature type="non-terminal residue" evidence="3">
    <location>
        <position position="1"/>
    </location>
</feature>
<feature type="region of interest" description="Disordered" evidence="1">
    <location>
        <begin position="157"/>
        <end position="180"/>
    </location>
</feature>
<organism evidence="3">
    <name type="scientific">Homalodisca liturata</name>
    <dbReference type="NCBI Taxonomy" id="320908"/>
    <lineage>
        <taxon>Eukaryota</taxon>
        <taxon>Metazoa</taxon>
        <taxon>Ecdysozoa</taxon>
        <taxon>Arthropoda</taxon>
        <taxon>Hexapoda</taxon>
        <taxon>Insecta</taxon>
        <taxon>Pterygota</taxon>
        <taxon>Neoptera</taxon>
        <taxon>Paraneoptera</taxon>
        <taxon>Hemiptera</taxon>
        <taxon>Auchenorrhyncha</taxon>
        <taxon>Membracoidea</taxon>
        <taxon>Cicadellidae</taxon>
        <taxon>Cicadellinae</taxon>
        <taxon>Proconiini</taxon>
        <taxon>Homalodisca</taxon>
    </lineage>
</organism>
<gene>
    <name evidence="3" type="ORF">g.14567</name>
</gene>
<accession>A0A1B6I6U7</accession>
<dbReference type="EMBL" id="GECU01025052">
    <property type="protein sequence ID" value="JAS82654.1"/>
    <property type="molecule type" value="Transcribed_RNA"/>
</dbReference>
<dbReference type="AlphaFoldDB" id="A0A1B6I6U7"/>
<evidence type="ECO:0000256" key="1">
    <source>
        <dbReference type="SAM" id="MobiDB-lite"/>
    </source>
</evidence>
<protein>
    <submittedName>
        <fullName evidence="3">Uncharacterized protein</fullName>
    </submittedName>
</protein>
<feature type="region of interest" description="Disordered" evidence="1">
    <location>
        <begin position="349"/>
        <end position="368"/>
    </location>
</feature>
<feature type="signal peptide" evidence="2">
    <location>
        <begin position="1"/>
        <end position="16"/>
    </location>
</feature>
<sequence length="439" mass="49508">NLCVVFLLVAAAMVSARQDQQSSKAEDQEGASDKVTSILVHPGPNGPRHVIMSDDHQVLSTEGFASRAVDNDFHLPSGNFPLRGDSVDFHHTVPPPLHHATYGPARPVAVRTRGHGQLYHHRFGVRSKIPHLKAAQEDVKGLDAVYKYSTYIKHDDETNKEAAGEDDVSYDSKEQDKPDYSVTVPERDTYERTPQHEGLSAYRNRHEEEELKYRESMGDLDDDYNKNSDYSYEKKARPLPYSKLYFTKQHRYVPNNGNEKKYYTPSVNYNRYNNFQDQPHYDKPSGFDDMNGGKVVPILAKFYKQPLPVIHSQLPADNSGLYLQFFQPVPVRTAYDRGEVSDNYFEQYPEEKSSPKSHFHPSDSEWTPINAPDGAVPAKSYDIPAPDLSLGKIVTSKVFRRGSDTPAVVVGKSKQTMTSNHHIQGNSEGVVSAVVRVKQ</sequence>
<proteinExistence type="predicted"/>
<feature type="chain" id="PRO_5008584968" evidence="2">
    <location>
        <begin position="17"/>
        <end position="439"/>
    </location>
</feature>
<evidence type="ECO:0000313" key="3">
    <source>
        <dbReference type="EMBL" id="JAS82654.1"/>
    </source>
</evidence>
<keyword evidence="2" id="KW-0732">Signal</keyword>
<name>A0A1B6I6U7_9HEMI</name>
<evidence type="ECO:0000256" key="2">
    <source>
        <dbReference type="SAM" id="SignalP"/>
    </source>
</evidence>
<reference evidence="3" key="1">
    <citation type="submission" date="2015-11" db="EMBL/GenBank/DDBJ databases">
        <title>De novo transcriptome assembly of four potential Pierce s Disease insect vectors from Arizona vineyards.</title>
        <authorList>
            <person name="Tassone E.E."/>
        </authorList>
    </citation>
    <scope>NUCLEOTIDE SEQUENCE</scope>
</reference>
<feature type="compositionally biased region" description="Basic and acidic residues" evidence="1">
    <location>
        <begin position="170"/>
        <end position="180"/>
    </location>
</feature>